<accession>A0A165ISZ7</accession>
<feature type="compositionally biased region" description="Acidic residues" evidence="1">
    <location>
        <begin position="122"/>
        <end position="132"/>
    </location>
</feature>
<reference evidence="2 3" key="1">
    <citation type="journal article" date="2016" name="Mol. Biol. Evol.">
        <title>Comparative Genomics of Early-Diverging Mushroom-Forming Fungi Provides Insights into the Origins of Lignocellulose Decay Capabilities.</title>
        <authorList>
            <person name="Nagy L.G."/>
            <person name="Riley R."/>
            <person name="Tritt A."/>
            <person name="Adam C."/>
            <person name="Daum C."/>
            <person name="Floudas D."/>
            <person name="Sun H."/>
            <person name="Yadav J.S."/>
            <person name="Pangilinan J."/>
            <person name="Larsson K.H."/>
            <person name="Matsuura K."/>
            <person name="Barry K."/>
            <person name="Labutti K."/>
            <person name="Kuo R."/>
            <person name="Ohm R.A."/>
            <person name="Bhattacharya S.S."/>
            <person name="Shirouzu T."/>
            <person name="Yoshinaga Y."/>
            <person name="Martin F.M."/>
            <person name="Grigoriev I.V."/>
            <person name="Hibbett D.S."/>
        </authorList>
    </citation>
    <scope>NUCLEOTIDE SEQUENCE [LARGE SCALE GENOMIC DNA]</scope>
    <source>
        <strain evidence="2 3">HHB12029</strain>
    </source>
</reference>
<sequence>MPADLARRPSARSKRETLPSTFPKELLKNPFGLPIPTDKLPPVPPLSTSSSVPPSPRAPGTPISHAPKSPLSPQKLAAIANALGVHAPSPASASSAGSSAPKSPSNSRYLLHVIPPSHLAPADDDDDNDDDNASLSPYPKAAPGYHTQFFRGTLIPLHPTLPSMLGAIAREYAIPSTGGMFLYLYHDGEPGPRITDDVWKLLWFKALKAEREDSVRTLQPTSSPASSYPSPASSEAHGSGLDLAAIPPSLGLPIIAKVEFDVDRRKAPWYDNWVKTRHLRRRPSTPASAHSSGFDYPLPLHLPDKLPASTPYPLLTRPPQTTKSGASSASVTRRRGARANRRRSRFSPTRLPTLTTRKTPISPTASS</sequence>
<evidence type="ECO:0000313" key="3">
    <source>
        <dbReference type="Proteomes" id="UP000077266"/>
    </source>
</evidence>
<evidence type="ECO:0000256" key="1">
    <source>
        <dbReference type="SAM" id="MobiDB-lite"/>
    </source>
</evidence>
<feature type="compositionally biased region" description="Low complexity" evidence="1">
    <location>
        <begin position="346"/>
        <end position="360"/>
    </location>
</feature>
<organism evidence="2 3">
    <name type="scientific">Exidia glandulosa HHB12029</name>
    <dbReference type="NCBI Taxonomy" id="1314781"/>
    <lineage>
        <taxon>Eukaryota</taxon>
        <taxon>Fungi</taxon>
        <taxon>Dikarya</taxon>
        <taxon>Basidiomycota</taxon>
        <taxon>Agaricomycotina</taxon>
        <taxon>Agaricomycetes</taxon>
        <taxon>Auriculariales</taxon>
        <taxon>Exidiaceae</taxon>
        <taxon>Exidia</taxon>
    </lineage>
</organism>
<evidence type="ECO:0000313" key="2">
    <source>
        <dbReference type="EMBL" id="KZV93835.1"/>
    </source>
</evidence>
<feature type="compositionally biased region" description="Basic residues" evidence="1">
    <location>
        <begin position="332"/>
        <end position="345"/>
    </location>
</feature>
<dbReference type="OrthoDB" id="2526154at2759"/>
<feature type="region of interest" description="Disordered" evidence="1">
    <location>
        <begin position="214"/>
        <end position="238"/>
    </location>
</feature>
<name>A0A165ISZ7_EXIGL</name>
<feature type="region of interest" description="Disordered" evidence="1">
    <location>
        <begin position="307"/>
        <end position="367"/>
    </location>
</feature>
<dbReference type="EMBL" id="KV425983">
    <property type="protein sequence ID" value="KZV93835.1"/>
    <property type="molecule type" value="Genomic_DNA"/>
</dbReference>
<gene>
    <name evidence="2" type="ORF">EXIGLDRAFT_33291</name>
</gene>
<protein>
    <submittedName>
        <fullName evidence="2">Uncharacterized protein</fullName>
    </submittedName>
</protein>
<keyword evidence="3" id="KW-1185">Reference proteome</keyword>
<feature type="compositionally biased region" description="Low complexity" evidence="1">
    <location>
        <begin position="222"/>
        <end position="236"/>
    </location>
</feature>
<feature type="region of interest" description="Disordered" evidence="1">
    <location>
        <begin position="1"/>
        <end position="140"/>
    </location>
</feature>
<dbReference type="AlphaFoldDB" id="A0A165ISZ7"/>
<dbReference type="InParanoid" id="A0A165ISZ7"/>
<feature type="compositionally biased region" description="Polar residues" evidence="1">
    <location>
        <begin position="318"/>
        <end position="331"/>
    </location>
</feature>
<dbReference type="Proteomes" id="UP000077266">
    <property type="component" value="Unassembled WGS sequence"/>
</dbReference>
<proteinExistence type="predicted"/>
<feature type="compositionally biased region" description="Low complexity" evidence="1">
    <location>
        <begin position="87"/>
        <end position="107"/>
    </location>
</feature>